<accession>K4API9</accession>
<dbReference type="Proteomes" id="UP000004995">
    <property type="component" value="Unassembled WGS sequence"/>
</dbReference>
<dbReference type="Gramene" id="KQK91845">
    <property type="protein sequence ID" value="KQK91845"/>
    <property type="gene ID" value="SETIT_040837mg"/>
</dbReference>
<evidence type="ECO:0000313" key="2">
    <source>
        <dbReference type="Proteomes" id="UP000004995"/>
    </source>
</evidence>
<dbReference type="EMBL" id="AGNK02006076">
    <property type="status" value="NOT_ANNOTATED_CDS"/>
    <property type="molecule type" value="Genomic_DNA"/>
</dbReference>
<dbReference type="InParanoid" id="K4API9"/>
<dbReference type="AlphaFoldDB" id="K4API9"/>
<reference evidence="2" key="1">
    <citation type="journal article" date="2012" name="Nat. Biotechnol.">
        <title>Reference genome sequence of the model plant Setaria.</title>
        <authorList>
            <person name="Bennetzen J.L."/>
            <person name="Schmutz J."/>
            <person name="Wang H."/>
            <person name="Percifield R."/>
            <person name="Hawkins J."/>
            <person name="Pontaroli A.C."/>
            <person name="Estep M."/>
            <person name="Feng L."/>
            <person name="Vaughn J.N."/>
            <person name="Grimwood J."/>
            <person name="Jenkins J."/>
            <person name="Barry K."/>
            <person name="Lindquist E."/>
            <person name="Hellsten U."/>
            <person name="Deshpande S."/>
            <person name="Wang X."/>
            <person name="Wu X."/>
            <person name="Mitros T."/>
            <person name="Triplett J."/>
            <person name="Yang X."/>
            <person name="Ye C.Y."/>
            <person name="Mauro-Herrera M."/>
            <person name="Wang L."/>
            <person name="Li P."/>
            <person name="Sharma M."/>
            <person name="Sharma R."/>
            <person name="Ronald P.C."/>
            <person name="Panaud O."/>
            <person name="Kellogg E.A."/>
            <person name="Brutnell T.P."/>
            <person name="Doust A.N."/>
            <person name="Tuskan G.A."/>
            <person name="Rokhsar D."/>
            <person name="Devos K.M."/>
        </authorList>
    </citation>
    <scope>NUCLEOTIDE SEQUENCE [LARGE SCALE GENOMIC DNA]</scope>
    <source>
        <strain evidence="2">cv. Yugu1</strain>
    </source>
</reference>
<dbReference type="EnsemblPlants" id="KQK91845">
    <property type="protein sequence ID" value="KQK91845"/>
    <property type="gene ID" value="SETIT_040837mg"/>
</dbReference>
<evidence type="ECO:0000313" key="1">
    <source>
        <dbReference type="EnsemblPlants" id="KQK91845"/>
    </source>
</evidence>
<proteinExistence type="predicted"/>
<keyword evidence="2" id="KW-1185">Reference proteome</keyword>
<sequence length="53" mass="6283">MFKLGCMYEIKQAIKLLTQLRNFLCNIPFIELWAARKCWKEIVATGYICLRPC</sequence>
<reference evidence="1" key="2">
    <citation type="submission" date="2018-08" db="UniProtKB">
        <authorList>
            <consortium name="EnsemblPlants"/>
        </authorList>
    </citation>
    <scope>IDENTIFICATION</scope>
    <source>
        <strain evidence="1">Yugu1</strain>
    </source>
</reference>
<name>K4API9_SETIT</name>
<dbReference type="HOGENOM" id="CLU_3072323_0_0_1"/>
<protein>
    <submittedName>
        <fullName evidence="1">Uncharacterized protein</fullName>
    </submittedName>
</protein>
<organism evidence="1 2">
    <name type="scientific">Setaria italica</name>
    <name type="common">Foxtail millet</name>
    <name type="synonym">Panicum italicum</name>
    <dbReference type="NCBI Taxonomy" id="4555"/>
    <lineage>
        <taxon>Eukaryota</taxon>
        <taxon>Viridiplantae</taxon>
        <taxon>Streptophyta</taxon>
        <taxon>Embryophyta</taxon>
        <taxon>Tracheophyta</taxon>
        <taxon>Spermatophyta</taxon>
        <taxon>Magnoliopsida</taxon>
        <taxon>Liliopsida</taxon>
        <taxon>Poales</taxon>
        <taxon>Poaceae</taxon>
        <taxon>PACMAD clade</taxon>
        <taxon>Panicoideae</taxon>
        <taxon>Panicodae</taxon>
        <taxon>Paniceae</taxon>
        <taxon>Cenchrinae</taxon>
        <taxon>Setaria</taxon>
    </lineage>
</organism>